<name>A0AAW8XVK2_9ENTR</name>
<evidence type="ECO:0000313" key="2">
    <source>
        <dbReference type="EMBL" id="MDV0844426.1"/>
    </source>
</evidence>
<keyword evidence="1" id="KW-0472">Membrane</keyword>
<evidence type="ECO:0000313" key="3">
    <source>
        <dbReference type="Proteomes" id="UP001284547"/>
    </source>
</evidence>
<sequence length="83" mass="8940">MMKKFLRMKMWWVLLLAPGKKTLMAIGDDLRKVGVNALSVGIVGVVVTGDTITGDEALLVLLGGVILWLTGVILTGMGNREDE</sequence>
<dbReference type="RefSeq" id="WP_275058411.1">
    <property type="nucleotide sequence ID" value="NZ_JAWHZD010000024.1"/>
</dbReference>
<dbReference type="AlphaFoldDB" id="A0AAW8XVK2"/>
<organism evidence="2 3">
    <name type="scientific">Klebsiella quasipneumoniae subsp. quasipneumoniae</name>
    <dbReference type="NCBI Taxonomy" id="1667327"/>
    <lineage>
        <taxon>Bacteria</taxon>
        <taxon>Pseudomonadati</taxon>
        <taxon>Pseudomonadota</taxon>
        <taxon>Gammaproteobacteria</taxon>
        <taxon>Enterobacterales</taxon>
        <taxon>Enterobacteriaceae</taxon>
        <taxon>Klebsiella/Raoultella group</taxon>
        <taxon>Klebsiella</taxon>
        <taxon>Klebsiella pneumoniae complex</taxon>
    </lineage>
</organism>
<keyword evidence="1" id="KW-1133">Transmembrane helix</keyword>
<dbReference type="EMBL" id="JAWHZD010000024">
    <property type="protein sequence ID" value="MDV0844426.1"/>
    <property type="molecule type" value="Genomic_DNA"/>
</dbReference>
<protein>
    <submittedName>
        <fullName evidence="2">Permease</fullName>
    </submittedName>
</protein>
<gene>
    <name evidence="2" type="ORF">RZP41_24760</name>
</gene>
<reference evidence="2" key="1">
    <citation type="submission" date="2023-10" db="EMBL/GenBank/DDBJ databases">
        <title>Surveillance and assessment of the effects of hospital wastewater treatment on clearance of pathogenic bacterial and antimicrobial resistance genes.</title>
        <authorList>
            <person name="Wu Y."/>
        </authorList>
    </citation>
    <scope>NUCLEOTIDE SEQUENCE</scope>
    <source>
        <strain evidence="2">23-M-SRM-33-1</strain>
    </source>
</reference>
<dbReference type="Proteomes" id="UP001284547">
    <property type="component" value="Unassembled WGS sequence"/>
</dbReference>
<comment type="caution">
    <text evidence="2">The sequence shown here is derived from an EMBL/GenBank/DDBJ whole genome shotgun (WGS) entry which is preliminary data.</text>
</comment>
<feature type="transmembrane region" description="Helical" evidence="1">
    <location>
        <begin position="57"/>
        <end position="77"/>
    </location>
</feature>
<evidence type="ECO:0000256" key="1">
    <source>
        <dbReference type="SAM" id="Phobius"/>
    </source>
</evidence>
<accession>A0AAW8XVK2</accession>
<keyword evidence="1" id="KW-0812">Transmembrane</keyword>
<proteinExistence type="predicted"/>